<organism evidence="1 2">
    <name type="scientific">Striga asiatica</name>
    <name type="common">Asiatic witchweed</name>
    <name type="synonym">Buchnera asiatica</name>
    <dbReference type="NCBI Taxonomy" id="4170"/>
    <lineage>
        <taxon>Eukaryota</taxon>
        <taxon>Viridiplantae</taxon>
        <taxon>Streptophyta</taxon>
        <taxon>Embryophyta</taxon>
        <taxon>Tracheophyta</taxon>
        <taxon>Spermatophyta</taxon>
        <taxon>Magnoliopsida</taxon>
        <taxon>eudicotyledons</taxon>
        <taxon>Gunneridae</taxon>
        <taxon>Pentapetalae</taxon>
        <taxon>asterids</taxon>
        <taxon>lamiids</taxon>
        <taxon>Lamiales</taxon>
        <taxon>Orobanchaceae</taxon>
        <taxon>Buchnereae</taxon>
        <taxon>Striga</taxon>
    </lineage>
</organism>
<dbReference type="AlphaFoldDB" id="A0A5A7QWR3"/>
<name>A0A5A7QWR3_STRAF</name>
<sequence length="133" mass="14993">MALLSSLKVKSWVVESKGLGRIMLLEPSFAKTRLLLGSKGSHCETSRGLIRVFKSDWYCCWVWNRIGQVLRGVIVIKILQWSLSFYKNPKGDLFSVRLLACLRCVTLGSQFHACSGHKTKGLHRSIAQTVEIN</sequence>
<keyword evidence="2" id="KW-1185">Reference proteome</keyword>
<evidence type="ECO:0000313" key="2">
    <source>
        <dbReference type="Proteomes" id="UP000325081"/>
    </source>
</evidence>
<evidence type="ECO:0000313" key="1">
    <source>
        <dbReference type="EMBL" id="GER49690.1"/>
    </source>
</evidence>
<accession>A0A5A7QWR3</accession>
<proteinExistence type="predicted"/>
<comment type="caution">
    <text evidence="1">The sequence shown here is derived from an EMBL/GenBank/DDBJ whole genome shotgun (WGS) entry which is preliminary data.</text>
</comment>
<protein>
    <submittedName>
        <fullName evidence="1">Non-structural protein 3</fullName>
    </submittedName>
</protein>
<gene>
    <name evidence="1" type="ORF">STAS_26947</name>
</gene>
<reference evidence="2" key="1">
    <citation type="journal article" date="2019" name="Curr. Biol.">
        <title>Genome Sequence of Striga asiatica Provides Insight into the Evolution of Plant Parasitism.</title>
        <authorList>
            <person name="Yoshida S."/>
            <person name="Kim S."/>
            <person name="Wafula E.K."/>
            <person name="Tanskanen J."/>
            <person name="Kim Y.M."/>
            <person name="Honaas L."/>
            <person name="Yang Z."/>
            <person name="Spallek T."/>
            <person name="Conn C.E."/>
            <person name="Ichihashi Y."/>
            <person name="Cheong K."/>
            <person name="Cui S."/>
            <person name="Der J.P."/>
            <person name="Gundlach H."/>
            <person name="Jiao Y."/>
            <person name="Hori C."/>
            <person name="Ishida J.K."/>
            <person name="Kasahara H."/>
            <person name="Kiba T."/>
            <person name="Kim M.S."/>
            <person name="Koo N."/>
            <person name="Laohavisit A."/>
            <person name="Lee Y.H."/>
            <person name="Lumba S."/>
            <person name="McCourt P."/>
            <person name="Mortimer J.C."/>
            <person name="Mutuku J.M."/>
            <person name="Nomura T."/>
            <person name="Sasaki-Sekimoto Y."/>
            <person name="Seto Y."/>
            <person name="Wang Y."/>
            <person name="Wakatake T."/>
            <person name="Sakakibara H."/>
            <person name="Demura T."/>
            <person name="Yamaguchi S."/>
            <person name="Yoneyama K."/>
            <person name="Manabe R.I."/>
            <person name="Nelson D.C."/>
            <person name="Schulman A.H."/>
            <person name="Timko M.P."/>
            <person name="dePamphilis C.W."/>
            <person name="Choi D."/>
            <person name="Shirasu K."/>
        </authorList>
    </citation>
    <scope>NUCLEOTIDE SEQUENCE [LARGE SCALE GENOMIC DNA]</scope>
    <source>
        <strain evidence="2">cv. UVA1</strain>
    </source>
</reference>
<dbReference type="Proteomes" id="UP000325081">
    <property type="component" value="Unassembled WGS sequence"/>
</dbReference>
<dbReference type="EMBL" id="BKCP01008737">
    <property type="protein sequence ID" value="GER49690.1"/>
    <property type="molecule type" value="Genomic_DNA"/>
</dbReference>